<name>A0A067TCK0_GALM3</name>
<evidence type="ECO:0000256" key="2">
    <source>
        <dbReference type="ARBA" id="ARBA00022803"/>
    </source>
</evidence>
<evidence type="ECO:0000256" key="1">
    <source>
        <dbReference type="ARBA" id="ARBA00022737"/>
    </source>
</evidence>
<sequence>MPRKGSKISRNRDTETEGQKKLRAQFASLGMDVDTILNVGLRLRPDPITGQIEMDDFGQYLNANRGDPEVQRMMHFMSQASEKHQQEKSTIFSFDFSKLPRHKSTIWFVDLEASGFTTEPGMLVPAMEAGTSRKGGIRKSFNLTCRVRVGPGTKMNGNDLRLLEEQEGSPDSKTVERFIRCGLAKPFPPLEPYIPNLLLISTKLKQHERALRPFLDSISEPFEWHMMSPTVEEAGDEDKYFGSLKKFRKYLDLAIEKKNVGNKAFVMDNQARALKAYEEAIEFVQQAVNKTDKPDDAQEREAENLLAICYANCSAARLLDGKKRDPDKALEDAKTSIEKDPYYGKAYMRLSRAYEVLGDYGQAEESLAKALRIPQLEDNTEVVDSLIELQTAGRGFPKDFTAFKEWSNKVVDDTAGSESAMRMRDVGGLWRKRYDEHKRQYGQLKLA</sequence>
<protein>
    <submittedName>
        <fullName evidence="4">Uncharacterized protein</fullName>
    </submittedName>
</protein>
<dbReference type="SUPFAM" id="SSF48452">
    <property type="entry name" value="TPR-like"/>
    <property type="match status" value="1"/>
</dbReference>
<dbReference type="Gene3D" id="1.25.40.10">
    <property type="entry name" value="Tetratricopeptide repeat domain"/>
    <property type="match status" value="1"/>
</dbReference>
<dbReference type="EMBL" id="KL142372">
    <property type="protein sequence ID" value="KDR80067.1"/>
    <property type="molecule type" value="Genomic_DNA"/>
</dbReference>
<keyword evidence="5" id="KW-1185">Reference proteome</keyword>
<dbReference type="OrthoDB" id="3060108at2759"/>
<dbReference type="PANTHER" id="PTHR22904:SF523">
    <property type="entry name" value="STRESS-INDUCED-PHOSPHOPROTEIN 1"/>
    <property type="match status" value="1"/>
</dbReference>
<dbReference type="GO" id="GO:0051879">
    <property type="term" value="F:Hsp90 protein binding"/>
    <property type="evidence" value="ECO:0007669"/>
    <property type="project" value="TreeGrafter"/>
</dbReference>
<dbReference type="AlphaFoldDB" id="A0A067TCK0"/>
<evidence type="ECO:0000256" key="3">
    <source>
        <dbReference type="PROSITE-ProRule" id="PRU00339"/>
    </source>
</evidence>
<evidence type="ECO:0000313" key="5">
    <source>
        <dbReference type="Proteomes" id="UP000027222"/>
    </source>
</evidence>
<dbReference type="InterPro" id="IPR011990">
    <property type="entry name" value="TPR-like_helical_dom_sf"/>
</dbReference>
<dbReference type="PROSITE" id="PS50005">
    <property type="entry name" value="TPR"/>
    <property type="match status" value="1"/>
</dbReference>
<proteinExistence type="predicted"/>
<dbReference type="STRING" id="685588.A0A067TCK0"/>
<evidence type="ECO:0000313" key="4">
    <source>
        <dbReference type="EMBL" id="KDR80067.1"/>
    </source>
</evidence>
<reference evidence="5" key="1">
    <citation type="journal article" date="2014" name="Proc. Natl. Acad. Sci. U.S.A.">
        <title>Extensive sampling of basidiomycete genomes demonstrates inadequacy of the white-rot/brown-rot paradigm for wood decay fungi.</title>
        <authorList>
            <person name="Riley R."/>
            <person name="Salamov A.A."/>
            <person name="Brown D.W."/>
            <person name="Nagy L.G."/>
            <person name="Floudas D."/>
            <person name="Held B.W."/>
            <person name="Levasseur A."/>
            <person name="Lombard V."/>
            <person name="Morin E."/>
            <person name="Otillar R."/>
            <person name="Lindquist E.A."/>
            <person name="Sun H."/>
            <person name="LaButti K.M."/>
            <person name="Schmutz J."/>
            <person name="Jabbour D."/>
            <person name="Luo H."/>
            <person name="Baker S.E."/>
            <person name="Pisabarro A.G."/>
            <person name="Walton J.D."/>
            <person name="Blanchette R.A."/>
            <person name="Henrissat B."/>
            <person name="Martin F."/>
            <person name="Cullen D."/>
            <person name="Hibbett D.S."/>
            <person name="Grigoriev I.V."/>
        </authorList>
    </citation>
    <scope>NUCLEOTIDE SEQUENCE [LARGE SCALE GENOMIC DNA]</scope>
    <source>
        <strain evidence="5">CBS 339.88</strain>
    </source>
</reference>
<keyword evidence="2 3" id="KW-0802">TPR repeat</keyword>
<keyword evidence="1" id="KW-0677">Repeat</keyword>
<gene>
    <name evidence="4" type="ORF">GALMADRAFT_242287</name>
</gene>
<accession>A0A067TCK0</accession>
<dbReference type="HOGENOM" id="CLU_058859_0_0_1"/>
<dbReference type="SMART" id="SM00028">
    <property type="entry name" value="TPR"/>
    <property type="match status" value="2"/>
</dbReference>
<dbReference type="PANTHER" id="PTHR22904">
    <property type="entry name" value="TPR REPEAT CONTAINING PROTEIN"/>
    <property type="match status" value="1"/>
</dbReference>
<dbReference type="InterPro" id="IPR019734">
    <property type="entry name" value="TPR_rpt"/>
</dbReference>
<dbReference type="Proteomes" id="UP000027222">
    <property type="component" value="Unassembled WGS sequence"/>
</dbReference>
<feature type="repeat" description="TPR" evidence="3">
    <location>
        <begin position="344"/>
        <end position="377"/>
    </location>
</feature>
<organism evidence="4 5">
    <name type="scientific">Galerina marginata (strain CBS 339.88)</name>
    <dbReference type="NCBI Taxonomy" id="685588"/>
    <lineage>
        <taxon>Eukaryota</taxon>
        <taxon>Fungi</taxon>
        <taxon>Dikarya</taxon>
        <taxon>Basidiomycota</taxon>
        <taxon>Agaricomycotina</taxon>
        <taxon>Agaricomycetes</taxon>
        <taxon>Agaricomycetidae</taxon>
        <taxon>Agaricales</taxon>
        <taxon>Agaricineae</taxon>
        <taxon>Strophariaceae</taxon>
        <taxon>Galerina</taxon>
    </lineage>
</organism>